<dbReference type="EMBL" id="JAEACU010000006">
    <property type="protein sequence ID" value="KAH7523940.1"/>
    <property type="molecule type" value="Genomic_DNA"/>
</dbReference>
<evidence type="ECO:0000256" key="1">
    <source>
        <dbReference type="SAM" id="Phobius"/>
    </source>
</evidence>
<dbReference type="Proteomes" id="UP000813462">
    <property type="component" value="Unassembled WGS sequence"/>
</dbReference>
<organism evidence="2 3">
    <name type="scientific">Ziziphus jujuba var. spinosa</name>
    <dbReference type="NCBI Taxonomy" id="714518"/>
    <lineage>
        <taxon>Eukaryota</taxon>
        <taxon>Viridiplantae</taxon>
        <taxon>Streptophyta</taxon>
        <taxon>Embryophyta</taxon>
        <taxon>Tracheophyta</taxon>
        <taxon>Spermatophyta</taxon>
        <taxon>Magnoliopsida</taxon>
        <taxon>eudicotyledons</taxon>
        <taxon>Gunneridae</taxon>
        <taxon>Pentapetalae</taxon>
        <taxon>rosids</taxon>
        <taxon>fabids</taxon>
        <taxon>Rosales</taxon>
        <taxon>Rhamnaceae</taxon>
        <taxon>Paliureae</taxon>
        <taxon>Ziziphus</taxon>
    </lineage>
</organism>
<protein>
    <submittedName>
        <fullName evidence="2">Uncharacterized protein</fullName>
    </submittedName>
</protein>
<sequence>MGFDGSLPLYWLSSWAVSSIVGCCFGFDVRIRYAVKMSFCSRLGNFLFRCVTEIGWLMISEFFDPISYPSKHGNMNKVYCSKHGMNPCPAYLTGTKLHHFKFPRNADAGGNRCGTYLIELLARGKVALQNEVSCRGSSVLRKNVFLSLLVP</sequence>
<keyword evidence="1" id="KW-0472">Membrane</keyword>
<accession>A0A978V7Q5</accession>
<proteinExistence type="predicted"/>
<comment type="caution">
    <text evidence="2">The sequence shown here is derived from an EMBL/GenBank/DDBJ whole genome shotgun (WGS) entry which is preliminary data.</text>
</comment>
<keyword evidence="1" id="KW-1133">Transmembrane helix</keyword>
<reference evidence="2" key="1">
    <citation type="journal article" date="2021" name="Front. Plant Sci.">
        <title>Chromosome-Scale Genome Assembly for Chinese Sour Jujube and Insights Into Its Genome Evolution and Domestication Signature.</title>
        <authorList>
            <person name="Shen L.-Y."/>
            <person name="Luo H."/>
            <person name="Wang X.-L."/>
            <person name="Wang X.-M."/>
            <person name="Qiu X.-J."/>
            <person name="Liu H."/>
            <person name="Zhou S.-S."/>
            <person name="Jia K.-H."/>
            <person name="Nie S."/>
            <person name="Bao Y.-T."/>
            <person name="Zhang R.-G."/>
            <person name="Yun Q.-Z."/>
            <person name="Chai Y.-H."/>
            <person name="Lu J.-Y."/>
            <person name="Li Y."/>
            <person name="Zhao S.-W."/>
            <person name="Mao J.-F."/>
            <person name="Jia S.-G."/>
            <person name="Mao Y.-M."/>
        </authorList>
    </citation>
    <scope>NUCLEOTIDE SEQUENCE</scope>
    <source>
        <strain evidence="2">AT0</strain>
        <tissue evidence="2">Leaf</tissue>
    </source>
</reference>
<name>A0A978V7Q5_ZIZJJ</name>
<evidence type="ECO:0000313" key="3">
    <source>
        <dbReference type="Proteomes" id="UP000813462"/>
    </source>
</evidence>
<dbReference type="AlphaFoldDB" id="A0A978V7Q5"/>
<keyword evidence="1" id="KW-0812">Transmembrane</keyword>
<gene>
    <name evidence="2" type="ORF">FEM48_Zijuj06G0065400</name>
</gene>
<evidence type="ECO:0000313" key="2">
    <source>
        <dbReference type="EMBL" id="KAH7523940.1"/>
    </source>
</evidence>
<feature type="transmembrane region" description="Helical" evidence="1">
    <location>
        <begin position="12"/>
        <end position="29"/>
    </location>
</feature>